<protein>
    <submittedName>
        <fullName evidence="1">Uncharacterized protein</fullName>
    </submittedName>
</protein>
<sequence>MHFIQQILLKFSGKIESIALYTAEGSGNGGFKQQARNQLHKMQQNAVFPKIRSILLHKVQLRSEGSAVTFRERGSHA</sequence>
<gene>
    <name evidence="1" type="ORF">AMQ84_05790</name>
</gene>
<comment type="caution">
    <text evidence="1">The sequence shown here is derived from an EMBL/GenBank/DDBJ whole genome shotgun (WGS) entry which is preliminary data.</text>
</comment>
<proteinExistence type="predicted"/>
<evidence type="ECO:0000313" key="1">
    <source>
        <dbReference type="EMBL" id="KWX79777.1"/>
    </source>
</evidence>
<dbReference type="Proteomes" id="UP000070475">
    <property type="component" value="Unassembled WGS sequence"/>
</dbReference>
<accession>A0A132U841</accession>
<dbReference type="EMBL" id="LIRB01000108">
    <property type="protein sequence ID" value="KWX79777.1"/>
    <property type="molecule type" value="Genomic_DNA"/>
</dbReference>
<name>A0A132U841_9BACL</name>
<organism evidence="1 2">
    <name type="scientific">Paenibacillus riograndensis</name>
    <dbReference type="NCBI Taxonomy" id="483937"/>
    <lineage>
        <taxon>Bacteria</taxon>
        <taxon>Bacillati</taxon>
        <taxon>Bacillota</taxon>
        <taxon>Bacilli</taxon>
        <taxon>Bacillales</taxon>
        <taxon>Paenibacillaceae</taxon>
        <taxon>Paenibacillus</taxon>
        <taxon>Paenibacillus sonchi group</taxon>
    </lineage>
</organism>
<keyword evidence="2" id="KW-1185">Reference proteome</keyword>
<dbReference type="AlphaFoldDB" id="A0A132U841"/>
<reference evidence="1 2" key="1">
    <citation type="submission" date="2015-08" db="EMBL/GenBank/DDBJ databases">
        <title>Genomes of Paenibacillus riograndensis.</title>
        <authorList>
            <person name="Sant'Anna F.H."/>
            <person name="Souza R."/>
            <person name="Ambrosini A."/>
            <person name="Bach E."/>
            <person name="Fernandes G."/>
            <person name="Balsanelli E."/>
            <person name="Baura V.A."/>
            <person name="Pedrosa F.O."/>
            <person name="Souza E.M."/>
            <person name="Passaglia L."/>
        </authorList>
    </citation>
    <scope>NUCLEOTIDE SEQUENCE [LARGE SCALE GENOMIC DNA]</scope>
    <source>
        <strain evidence="1 2">CAS34</strain>
    </source>
</reference>
<evidence type="ECO:0000313" key="2">
    <source>
        <dbReference type="Proteomes" id="UP000070475"/>
    </source>
</evidence>
<dbReference type="PATRIC" id="fig|483937.3.peg.4642"/>